<keyword evidence="1" id="KW-0547">Nucleotide-binding</keyword>
<evidence type="ECO:0000256" key="1">
    <source>
        <dbReference type="ARBA" id="ARBA00022741"/>
    </source>
</evidence>
<dbReference type="GO" id="GO:0016887">
    <property type="term" value="F:ATP hydrolysis activity"/>
    <property type="evidence" value="ECO:0007669"/>
    <property type="project" value="RHEA"/>
</dbReference>
<comment type="similarity">
    <text evidence="5">Belongs to the DEAD box helicase family. DEAH subfamily. FANCM sub-subfamily.</text>
</comment>
<dbReference type="GO" id="GO:0005634">
    <property type="term" value="C:nucleus"/>
    <property type="evidence" value="ECO:0007669"/>
    <property type="project" value="UniProtKB-SubCell"/>
</dbReference>
<dbReference type="Gene3D" id="3.40.50.300">
    <property type="entry name" value="P-loop containing nucleotide triphosphate hydrolases"/>
    <property type="match status" value="2"/>
</dbReference>
<dbReference type="AlphaFoldDB" id="A0A0L0S0E4"/>
<dbReference type="SUPFAM" id="SSF52540">
    <property type="entry name" value="P-loop containing nucleoside triphosphate hydrolases"/>
    <property type="match status" value="1"/>
</dbReference>
<evidence type="ECO:0000256" key="3">
    <source>
        <dbReference type="ARBA" id="ARBA00022806"/>
    </source>
</evidence>
<comment type="subcellular location">
    <subcellularLocation>
        <location evidence="5">Nucleus</location>
    </subcellularLocation>
</comment>
<dbReference type="PANTHER" id="PTHR14025:SF20">
    <property type="entry name" value="FANCONI ANEMIA GROUP M PROTEIN"/>
    <property type="match status" value="1"/>
</dbReference>
<evidence type="ECO:0000256" key="5">
    <source>
        <dbReference type="RuleBase" id="RU367027"/>
    </source>
</evidence>
<comment type="catalytic activity">
    <reaction evidence="5">
        <text>ATP + H2O = ADP + phosphate + H(+)</text>
        <dbReference type="Rhea" id="RHEA:13065"/>
        <dbReference type="ChEBI" id="CHEBI:15377"/>
        <dbReference type="ChEBI" id="CHEBI:15378"/>
        <dbReference type="ChEBI" id="CHEBI:30616"/>
        <dbReference type="ChEBI" id="CHEBI:43474"/>
        <dbReference type="ChEBI" id="CHEBI:456216"/>
        <dbReference type="EC" id="3.6.4.12"/>
    </reaction>
</comment>
<dbReference type="GO" id="GO:0000400">
    <property type="term" value="F:four-way junction DNA binding"/>
    <property type="evidence" value="ECO:0007669"/>
    <property type="project" value="TreeGrafter"/>
</dbReference>
<dbReference type="EC" id="3.6.4.12" evidence="5"/>
<dbReference type="EMBL" id="GG745329">
    <property type="protein sequence ID" value="KNE55794.1"/>
    <property type="molecule type" value="Genomic_DNA"/>
</dbReference>
<dbReference type="GO" id="GO:0043138">
    <property type="term" value="F:3'-5' DNA helicase activity"/>
    <property type="evidence" value="ECO:0007669"/>
    <property type="project" value="TreeGrafter"/>
</dbReference>
<keyword evidence="3" id="KW-0347">Helicase</keyword>
<dbReference type="GO" id="GO:0009378">
    <property type="term" value="F:four-way junction helicase activity"/>
    <property type="evidence" value="ECO:0007669"/>
    <property type="project" value="TreeGrafter"/>
</dbReference>
<keyword evidence="7" id="KW-1185">Reference proteome</keyword>
<reference evidence="7" key="2">
    <citation type="submission" date="2009-11" db="EMBL/GenBank/DDBJ databases">
        <title>The Genome Sequence of Allomyces macrogynus strain ATCC 38327.</title>
        <authorList>
            <consortium name="The Broad Institute Genome Sequencing Platform"/>
            <person name="Russ C."/>
            <person name="Cuomo C."/>
            <person name="Shea T."/>
            <person name="Young S.K."/>
            <person name="Zeng Q."/>
            <person name="Koehrsen M."/>
            <person name="Haas B."/>
            <person name="Borodovsky M."/>
            <person name="Guigo R."/>
            <person name="Alvarado L."/>
            <person name="Berlin A."/>
            <person name="Borenstein D."/>
            <person name="Chen Z."/>
            <person name="Engels R."/>
            <person name="Freedman E."/>
            <person name="Gellesch M."/>
            <person name="Goldberg J."/>
            <person name="Griggs A."/>
            <person name="Gujja S."/>
            <person name="Heiman D."/>
            <person name="Hepburn T."/>
            <person name="Howarth C."/>
            <person name="Jen D."/>
            <person name="Larson L."/>
            <person name="Lewis B."/>
            <person name="Mehta T."/>
            <person name="Park D."/>
            <person name="Pearson M."/>
            <person name="Roberts A."/>
            <person name="Saif S."/>
            <person name="Shenoy N."/>
            <person name="Sisk P."/>
            <person name="Stolte C."/>
            <person name="Sykes S."/>
            <person name="Walk T."/>
            <person name="White J."/>
            <person name="Yandava C."/>
            <person name="Burger G."/>
            <person name="Gray M.W."/>
            <person name="Holland P.W.H."/>
            <person name="King N."/>
            <person name="Lang F.B.F."/>
            <person name="Roger A.J."/>
            <person name="Ruiz-Trillo I."/>
            <person name="Lander E."/>
            <person name="Nusbaum C."/>
        </authorList>
    </citation>
    <scope>NUCLEOTIDE SEQUENCE [LARGE SCALE GENOMIC DNA]</scope>
    <source>
        <strain evidence="7">ATCC 38327</strain>
    </source>
</reference>
<comment type="function">
    <text evidence="5">ATP-dependent DNA helicase involved in DNA damage repair by homologous recombination and in genome maintenance. Capable of unwinding D-loops. Plays a role in limiting crossover recombinants during mitotic DNA double-strand break (DSB) repair. Component of a FANCM-MHF complex which promotes gene conversion at blocked replication forks, probably by reversal of the stalled fork.</text>
</comment>
<keyword evidence="4" id="KW-0067">ATP-binding</keyword>
<name>A0A0L0S0E4_ALLM3</name>
<dbReference type="GO" id="GO:0005524">
    <property type="term" value="F:ATP binding"/>
    <property type="evidence" value="ECO:0007669"/>
    <property type="project" value="UniProtKB-UniRule"/>
</dbReference>
<comment type="subunit">
    <text evidence="5">Interacts with the MHF histone-fold complex to form the FANCM-MHF complex.</text>
</comment>
<accession>A0A0L0S0E4</accession>
<dbReference type="Proteomes" id="UP000054350">
    <property type="component" value="Unassembled WGS sequence"/>
</dbReference>
<dbReference type="eggNOG" id="KOG0354">
    <property type="taxonomic scope" value="Eukaryota"/>
</dbReference>
<dbReference type="STRING" id="578462.A0A0L0S0E4"/>
<dbReference type="PANTHER" id="PTHR14025">
    <property type="entry name" value="FANCONI ANEMIA GROUP M FANCM FAMILY MEMBER"/>
    <property type="match status" value="1"/>
</dbReference>
<evidence type="ECO:0000313" key="6">
    <source>
        <dbReference type="EMBL" id="KNE55794.1"/>
    </source>
</evidence>
<protein>
    <recommendedName>
        <fullName evidence="5">ATP-dependent DNA helicase</fullName>
        <ecNumber evidence="5">3.6.4.12</ecNumber>
    </recommendedName>
</protein>
<keyword evidence="2" id="KW-0378">Hydrolase</keyword>
<dbReference type="InterPro" id="IPR027417">
    <property type="entry name" value="P-loop_NTPase"/>
</dbReference>
<organism evidence="6 7">
    <name type="scientific">Allomyces macrogynus (strain ATCC 38327)</name>
    <name type="common">Allomyces javanicus var. macrogynus</name>
    <dbReference type="NCBI Taxonomy" id="578462"/>
    <lineage>
        <taxon>Eukaryota</taxon>
        <taxon>Fungi</taxon>
        <taxon>Fungi incertae sedis</taxon>
        <taxon>Blastocladiomycota</taxon>
        <taxon>Blastocladiomycetes</taxon>
        <taxon>Blastocladiales</taxon>
        <taxon>Blastocladiaceae</taxon>
        <taxon>Allomyces</taxon>
    </lineage>
</organism>
<proteinExistence type="inferred from homology"/>
<evidence type="ECO:0000256" key="4">
    <source>
        <dbReference type="ARBA" id="ARBA00022840"/>
    </source>
</evidence>
<evidence type="ECO:0000256" key="2">
    <source>
        <dbReference type="ARBA" id="ARBA00022801"/>
    </source>
</evidence>
<gene>
    <name evidence="6" type="ORF">AMAG_17828</name>
</gene>
<dbReference type="VEuPathDB" id="FungiDB:AMAG_17828"/>
<reference evidence="6 7" key="1">
    <citation type="submission" date="2009-11" db="EMBL/GenBank/DDBJ databases">
        <title>Annotation of Allomyces macrogynus ATCC 38327.</title>
        <authorList>
            <consortium name="The Broad Institute Genome Sequencing Platform"/>
            <person name="Russ C."/>
            <person name="Cuomo C."/>
            <person name="Burger G."/>
            <person name="Gray M.W."/>
            <person name="Holland P.W.H."/>
            <person name="King N."/>
            <person name="Lang F.B.F."/>
            <person name="Roger A.J."/>
            <person name="Ruiz-Trillo I."/>
            <person name="Young S.K."/>
            <person name="Zeng Q."/>
            <person name="Gargeya S."/>
            <person name="Fitzgerald M."/>
            <person name="Haas B."/>
            <person name="Abouelleil A."/>
            <person name="Alvarado L."/>
            <person name="Arachchi H.M."/>
            <person name="Berlin A."/>
            <person name="Chapman S.B."/>
            <person name="Gearin G."/>
            <person name="Goldberg J."/>
            <person name="Griggs A."/>
            <person name="Gujja S."/>
            <person name="Hansen M."/>
            <person name="Heiman D."/>
            <person name="Howarth C."/>
            <person name="Larimer J."/>
            <person name="Lui A."/>
            <person name="MacDonald P.J.P."/>
            <person name="McCowen C."/>
            <person name="Montmayeur A."/>
            <person name="Murphy C."/>
            <person name="Neiman D."/>
            <person name="Pearson M."/>
            <person name="Priest M."/>
            <person name="Roberts A."/>
            <person name="Saif S."/>
            <person name="Shea T."/>
            <person name="Sisk P."/>
            <person name="Stolte C."/>
            <person name="Sykes S."/>
            <person name="Wortman J."/>
            <person name="Nusbaum C."/>
            <person name="Birren B."/>
        </authorList>
    </citation>
    <scope>NUCLEOTIDE SEQUENCE [LARGE SCALE GENOMIC DNA]</scope>
    <source>
        <strain evidence="6 7">ATCC 38327</strain>
    </source>
</reference>
<evidence type="ECO:0000313" key="7">
    <source>
        <dbReference type="Proteomes" id="UP000054350"/>
    </source>
</evidence>
<dbReference type="OrthoDB" id="164902at2759"/>
<sequence length="327" mass="36540">MVVFVGTTISPEERKHYWQTKRMFFTTPHNMATDLNHGTCPGKDVVLIVVDEAHRATVQYPALQRKLELLDTLNTQSFAAFRQALSHKATGRGLNKCEQIAIIRPFQEGGYNVLVSTSMLQRMGRTGRKREGRVVCLLTAGKGEELYQKSHDNYKSVQNMIQRGGLQLFDKPARMIPFNIKPMLIKCFLKIPPLPGQGDDEDEVDRPVKRGRRGGAKRAGAFLTLSELVNFMAKFELPRDAPPVPELSLTRYLDQQVLRPGKFIAPSVTSEQFMNLLSGLHERQRTVIEEQLASATAFGAGGDDDDYELLTQVSDVATTIATCRCAS</sequence>
<dbReference type="GO" id="GO:0036297">
    <property type="term" value="P:interstrand cross-link repair"/>
    <property type="evidence" value="ECO:0007669"/>
    <property type="project" value="TreeGrafter"/>
</dbReference>
<dbReference type="GO" id="GO:0045003">
    <property type="term" value="P:double-strand break repair via synthesis-dependent strand annealing"/>
    <property type="evidence" value="ECO:0007669"/>
    <property type="project" value="TreeGrafter"/>
</dbReference>